<dbReference type="Gene3D" id="3.30.559.10">
    <property type="entry name" value="Chloramphenicol acetyltransferase-like domain"/>
    <property type="match status" value="1"/>
</dbReference>
<keyword evidence="12" id="KW-1185">Reference proteome</keyword>
<dbReference type="Gene3D" id="4.10.320.10">
    <property type="entry name" value="E3-binding domain"/>
    <property type="match status" value="1"/>
</dbReference>
<dbReference type="RefSeq" id="WP_352887761.1">
    <property type="nucleotide sequence ID" value="NZ_JBEPIJ010000003.1"/>
</dbReference>
<dbReference type="EMBL" id="JBEPIJ010000003">
    <property type="protein sequence ID" value="MES0873240.1"/>
    <property type="molecule type" value="Genomic_DNA"/>
</dbReference>
<protein>
    <recommendedName>
        <fullName evidence="7">Dihydrolipoamide acetyltransferase component of pyruvate dehydrogenase complex</fullName>
        <ecNumber evidence="7">2.3.1.-</ecNumber>
    </recommendedName>
</protein>
<feature type="region of interest" description="Disordered" evidence="8">
    <location>
        <begin position="83"/>
        <end position="148"/>
    </location>
</feature>
<comment type="caution">
    <text evidence="11">The sequence shown here is derived from an EMBL/GenBank/DDBJ whole genome shotgun (WGS) entry which is preliminary data.</text>
</comment>
<dbReference type="PROSITE" id="PS50968">
    <property type="entry name" value="BIOTINYL_LIPOYL"/>
    <property type="match status" value="1"/>
</dbReference>
<evidence type="ECO:0000256" key="3">
    <source>
        <dbReference type="ARBA" id="ARBA00011484"/>
    </source>
</evidence>
<feature type="domain" description="Lipoyl-binding" evidence="9">
    <location>
        <begin position="3"/>
        <end position="78"/>
    </location>
</feature>
<dbReference type="InterPro" id="IPR000089">
    <property type="entry name" value="Biotin_lipoyl"/>
</dbReference>
<dbReference type="SUPFAM" id="SSF47005">
    <property type="entry name" value="Peripheral subunit-binding domain of 2-oxo acid dehydrogenase complex"/>
    <property type="match status" value="1"/>
</dbReference>
<dbReference type="Pfam" id="PF02817">
    <property type="entry name" value="E3_binding"/>
    <property type="match status" value="1"/>
</dbReference>
<comment type="subunit">
    <text evidence="3">Forms a 24-polypeptide structural core with octahedral symmetry.</text>
</comment>
<evidence type="ECO:0000256" key="1">
    <source>
        <dbReference type="ARBA" id="ARBA00001938"/>
    </source>
</evidence>
<evidence type="ECO:0000256" key="6">
    <source>
        <dbReference type="ARBA" id="ARBA00023315"/>
    </source>
</evidence>
<comment type="cofactor">
    <cofactor evidence="1 7">
        <name>(R)-lipoate</name>
        <dbReference type="ChEBI" id="CHEBI:83088"/>
    </cofactor>
</comment>
<dbReference type="InterPro" id="IPR001078">
    <property type="entry name" value="2-oxoacid_DH_actylTfrase"/>
</dbReference>
<evidence type="ECO:0000259" key="9">
    <source>
        <dbReference type="PROSITE" id="PS50968"/>
    </source>
</evidence>
<gene>
    <name evidence="11" type="ORF">ABSH63_04320</name>
</gene>
<evidence type="ECO:0000256" key="4">
    <source>
        <dbReference type="ARBA" id="ARBA00022679"/>
    </source>
</evidence>
<proteinExistence type="inferred from homology"/>
<dbReference type="PROSITE" id="PS51826">
    <property type="entry name" value="PSBD"/>
    <property type="match status" value="1"/>
</dbReference>
<keyword evidence="4 7" id="KW-0808">Transferase</keyword>
<evidence type="ECO:0000256" key="2">
    <source>
        <dbReference type="ARBA" id="ARBA00007317"/>
    </source>
</evidence>
<dbReference type="GO" id="GO:0016746">
    <property type="term" value="F:acyltransferase activity"/>
    <property type="evidence" value="ECO:0007669"/>
    <property type="project" value="UniProtKB-KW"/>
</dbReference>
<dbReference type="InterPro" id="IPR023213">
    <property type="entry name" value="CAT-like_dom_sf"/>
</dbReference>
<dbReference type="EC" id="2.3.1.-" evidence="7"/>
<dbReference type="InterPro" id="IPR011053">
    <property type="entry name" value="Single_hybrid_motif"/>
</dbReference>
<evidence type="ECO:0000256" key="5">
    <source>
        <dbReference type="ARBA" id="ARBA00022823"/>
    </source>
</evidence>
<evidence type="ECO:0000259" key="10">
    <source>
        <dbReference type="PROSITE" id="PS51826"/>
    </source>
</evidence>
<dbReference type="PANTHER" id="PTHR43178:SF5">
    <property type="entry name" value="LIPOAMIDE ACYLTRANSFERASE COMPONENT OF BRANCHED-CHAIN ALPHA-KETO ACID DEHYDROGENASE COMPLEX, MITOCHONDRIAL"/>
    <property type="match status" value="1"/>
</dbReference>
<dbReference type="Pfam" id="PF00364">
    <property type="entry name" value="Biotin_lipoyl"/>
    <property type="match status" value="1"/>
</dbReference>
<feature type="domain" description="Peripheral subunit-binding (PSBD)" evidence="10">
    <location>
        <begin position="143"/>
        <end position="180"/>
    </location>
</feature>
<feature type="compositionally biased region" description="Low complexity" evidence="8">
    <location>
        <begin position="110"/>
        <end position="133"/>
    </location>
</feature>
<dbReference type="SUPFAM" id="SSF52777">
    <property type="entry name" value="CoA-dependent acyltransferases"/>
    <property type="match status" value="1"/>
</dbReference>
<dbReference type="PANTHER" id="PTHR43178">
    <property type="entry name" value="DIHYDROLIPOAMIDE ACETYLTRANSFERASE COMPONENT OF PYRUVATE DEHYDROGENASE COMPLEX"/>
    <property type="match status" value="1"/>
</dbReference>
<dbReference type="SUPFAM" id="SSF51230">
    <property type="entry name" value="Single hybrid motif"/>
    <property type="match status" value="1"/>
</dbReference>
<dbReference type="Proteomes" id="UP001465331">
    <property type="component" value="Unassembled WGS sequence"/>
</dbReference>
<dbReference type="InterPro" id="IPR004167">
    <property type="entry name" value="PSBD"/>
</dbReference>
<dbReference type="Pfam" id="PF00198">
    <property type="entry name" value="2-oxoacid_dh"/>
    <property type="match status" value="1"/>
</dbReference>
<accession>A0ABV2A7L1</accession>
<sequence>MGKYVFKLPDVGEGIAESEIATWRVAVGDTVREDQPLVDMLTEKAAVELPSPVAGTVIELCGQPGDRIAVGAPLVVLEVDGAGNAKDEPPVVRKPAAAPMPQAEVPSVKAQTAPPASAAVAPAAQRASAPTQPARRKPGEKPIAAPAVRQRARDLGIDLRLVVGSGPAGRITHADLDAYAKGASRAQAGAQVAPRTGVEEIKIIGLRRKIAEAMQRAKQRIPHFAYVEELDVTELEALRAHLNDTRRPEQPKLTLLPFLLRALVQVLPRFPQVNATYDDEAGVLRRYAAVHCGIATQTPSGLVVPVLRHAETLDVWQMAAEIRRLAEAARSGKATRDELSGSSITITSLGALGGIVSTPVINAPEVAIIGVNKLVERPMFVRGAVVPRLLMNLSSSFDHRIVDGYDAAQFIQALKQRLEHPATLFLTEGGA</sequence>
<dbReference type="CDD" id="cd06849">
    <property type="entry name" value="lipoyl_domain"/>
    <property type="match status" value="1"/>
</dbReference>
<organism evidence="11 12">
    <name type="scientific">Sinimarinibacterium thermocellulolyticum</name>
    <dbReference type="NCBI Taxonomy" id="3170016"/>
    <lineage>
        <taxon>Bacteria</taxon>
        <taxon>Pseudomonadati</taxon>
        <taxon>Pseudomonadota</taxon>
        <taxon>Gammaproteobacteria</taxon>
        <taxon>Nevskiales</taxon>
        <taxon>Nevskiaceae</taxon>
        <taxon>Sinimarinibacterium</taxon>
    </lineage>
</organism>
<comment type="similarity">
    <text evidence="2 7">Belongs to the 2-oxoacid dehydrogenase family.</text>
</comment>
<evidence type="ECO:0000256" key="7">
    <source>
        <dbReference type="RuleBase" id="RU003423"/>
    </source>
</evidence>
<keyword evidence="5 7" id="KW-0450">Lipoyl</keyword>
<dbReference type="InterPro" id="IPR050743">
    <property type="entry name" value="2-oxoacid_DH_E2_comp"/>
</dbReference>
<evidence type="ECO:0000313" key="11">
    <source>
        <dbReference type="EMBL" id="MES0873240.1"/>
    </source>
</evidence>
<dbReference type="InterPro" id="IPR036625">
    <property type="entry name" value="E3-bd_dom_sf"/>
</dbReference>
<dbReference type="Gene3D" id="2.40.50.100">
    <property type="match status" value="1"/>
</dbReference>
<reference evidence="11 12" key="1">
    <citation type="submission" date="2024-06" db="EMBL/GenBank/DDBJ databases">
        <authorList>
            <person name="Li Z."/>
            <person name="Jiang Y."/>
        </authorList>
    </citation>
    <scope>NUCLEOTIDE SEQUENCE [LARGE SCALE GENOMIC DNA]</scope>
    <source>
        <strain evidence="11 12">HSW-8</strain>
    </source>
</reference>
<evidence type="ECO:0000256" key="8">
    <source>
        <dbReference type="SAM" id="MobiDB-lite"/>
    </source>
</evidence>
<evidence type="ECO:0000313" key="12">
    <source>
        <dbReference type="Proteomes" id="UP001465331"/>
    </source>
</evidence>
<keyword evidence="6 7" id="KW-0012">Acyltransferase</keyword>
<name>A0ABV2A7L1_9GAMM</name>